<sequence>MTTWIVSRHPGAIEWLARRGFGAGHHVAHLDPARPAKGDTVVGTLPVPLIARLTERGVDYLHLTIPVPAERRGTELSADELEHLGACLQRFAAKRIPVP</sequence>
<name>A0A5B8RDG2_9ZZZZ</name>
<accession>A0A5B8RDG2</accession>
<reference evidence="1" key="1">
    <citation type="submission" date="2019-06" db="EMBL/GenBank/DDBJ databases">
        <authorList>
            <person name="Murdoch R.W."/>
            <person name="Fathepure B."/>
        </authorList>
    </citation>
    <scope>NUCLEOTIDE SEQUENCE</scope>
</reference>
<protein>
    <recommendedName>
        <fullName evidence="2">CRISPR-associated protein Csx16</fullName>
    </recommendedName>
</protein>
<dbReference type="AlphaFoldDB" id="A0A5B8RDG2"/>
<dbReference type="Pfam" id="PF09652">
    <property type="entry name" value="Cas_VVA1548"/>
    <property type="match status" value="1"/>
</dbReference>
<proteinExistence type="predicted"/>
<dbReference type="EMBL" id="MN079200">
    <property type="protein sequence ID" value="QEA07079.1"/>
    <property type="molecule type" value="Genomic_DNA"/>
</dbReference>
<evidence type="ECO:0000313" key="1">
    <source>
        <dbReference type="EMBL" id="QEA07079.1"/>
    </source>
</evidence>
<organism evidence="1">
    <name type="scientific">uncultured organism</name>
    <dbReference type="NCBI Taxonomy" id="155900"/>
    <lineage>
        <taxon>unclassified sequences</taxon>
        <taxon>environmental samples</taxon>
    </lineage>
</organism>
<evidence type="ECO:0008006" key="2">
    <source>
        <dbReference type="Google" id="ProtNLM"/>
    </source>
</evidence>
<gene>
    <name evidence="1" type="ORF">KBTEX_03424</name>
</gene>
<dbReference type="InterPro" id="IPR013443">
    <property type="entry name" value="CRISPR-assoc_prot_Csx16"/>
</dbReference>
<dbReference type="NCBIfam" id="TIGR02620">
    <property type="entry name" value="cas_VVA1548"/>
    <property type="match status" value="1"/>
</dbReference>